<dbReference type="InterPro" id="IPR024654">
    <property type="entry name" value="Calcineurin-like_PHP_lpxH"/>
</dbReference>
<name>I5C9E9_9BACT</name>
<keyword evidence="2" id="KW-0479">Metal-binding</keyword>
<accession>I5C9E9</accession>
<evidence type="ECO:0000256" key="1">
    <source>
        <dbReference type="ARBA" id="ARBA00008950"/>
    </source>
</evidence>
<dbReference type="GO" id="GO:0046872">
    <property type="term" value="F:metal ion binding"/>
    <property type="evidence" value="ECO:0007669"/>
    <property type="project" value="UniProtKB-KW"/>
</dbReference>
<organism evidence="4 5">
    <name type="scientific">Nitritalea halalkaliphila LW7</name>
    <dbReference type="NCBI Taxonomy" id="1189621"/>
    <lineage>
        <taxon>Bacteria</taxon>
        <taxon>Pseudomonadati</taxon>
        <taxon>Bacteroidota</taxon>
        <taxon>Cytophagia</taxon>
        <taxon>Cytophagales</taxon>
        <taxon>Cyclobacteriaceae</taxon>
        <taxon>Nitritalea</taxon>
    </lineage>
</organism>
<dbReference type="Gene3D" id="3.60.21.10">
    <property type="match status" value="1"/>
</dbReference>
<dbReference type="GO" id="GO:0016787">
    <property type="term" value="F:hydrolase activity"/>
    <property type="evidence" value="ECO:0007669"/>
    <property type="project" value="UniProtKB-UniRule"/>
</dbReference>
<evidence type="ECO:0000313" key="4">
    <source>
        <dbReference type="EMBL" id="EIM78451.1"/>
    </source>
</evidence>
<dbReference type="NCBIfam" id="TIGR00040">
    <property type="entry name" value="yfcE"/>
    <property type="match status" value="1"/>
</dbReference>
<comment type="caution">
    <text evidence="4">The sequence shown here is derived from an EMBL/GenBank/DDBJ whole genome shotgun (WGS) entry which is preliminary data.</text>
</comment>
<dbReference type="Proteomes" id="UP000005551">
    <property type="component" value="Unassembled WGS sequence"/>
</dbReference>
<sequence>MKNIVLLSDTHGYWDERITAYLEEADELWHGGDIGELHLEALVPKHVHVRAVYGNIDDEKMRHRYPEYQHFHLEGLKFTLVHIAGMPPRYAKGVKAVLKREQPDWLVCGHSHICRVQKDADLGLLYVNPGAAGRKGFHRVRTLMRFRLDAGKVSNMQVIELGLRAAPTPELLEG</sequence>
<evidence type="ECO:0000256" key="2">
    <source>
        <dbReference type="RuleBase" id="RU362039"/>
    </source>
</evidence>
<dbReference type="EC" id="3.1.4.-" evidence="2"/>
<gene>
    <name evidence="4" type="ORF">A3SI_02773</name>
</gene>
<dbReference type="SUPFAM" id="SSF56300">
    <property type="entry name" value="Metallo-dependent phosphatases"/>
    <property type="match status" value="1"/>
</dbReference>
<evidence type="ECO:0000313" key="5">
    <source>
        <dbReference type="Proteomes" id="UP000005551"/>
    </source>
</evidence>
<proteinExistence type="inferred from homology"/>
<dbReference type="InterPro" id="IPR029052">
    <property type="entry name" value="Metallo-depent_PP-like"/>
</dbReference>
<dbReference type="OrthoDB" id="9785951at2"/>
<feature type="domain" description="Calcineurin-like phosphoesterase" evidence="3">
    <location>
        <begin position="3"/>
        <end position="149"/>
    </location>
</feature>
<comment type="similarity">
    <text evidence="1 2">Belongs to the metallophosphoesterase superfamily. YfcE family.</text>
</comment>
<dbReference type="RefSeq" id="WP_009053453.1">
    <property type="nucleotide sequence ID" value="NZ_AJYA01000005.1"/>
</dbReference>
<protein>
    <recommendedName>
        <fullName evidence="2">Phosphoesterase</fullName>
        <ecNumber evidence="2">3.1.4.-</ecNumber>
    </recommendedName>
</protein>
<dbReference type="Pfam" id="PF12850">
    <property type="entry name" value="Metallophos_2"/>
    <property type="match status" value="1"/>
</dbReference>
<dbReference type="AlphaFoldDB" id="I5C9E9"/>
<dbReference type="EMBL" id="AJYA01000005">
    <property type="protein sequence ID" value="EIM78451.1"/>
    <property type="molecule type" value="Genomic_DNA"/>
</dbReference>
<comment type="cofactor">
    <cofactor evidence="2">
        <name>a divalent metal cation</name>
        <dbReference type="ChEBI" id="CHEBI:60240"/>
    </cofactor>
</comment>
<dbReference type="PATRIC" id="fig|1189621.3.peg.583"/>
<dbReference type="STRING" id="1189621.A3SI_02773"/>
<evidence type="ECO:0000259" key="3">
    <source>
        <dbReference type="Pfam" id="PF12850"/>
    </source>
</evidence>
<keyword evidence="5" id="KW-1185">Reference proteome</keyword>
<dbReference type="InterPro" id="IPR000979">
    <property type="entry name" value="Phosphodiesterase_MJ0936/Vps29"/>
</dbReference>
<reference evidence="4 5" key="1">
    <citation type="submission" date="2012-05" db="EMBL/GenBank/DDBJ databases">
        <title>Genome sequence of Nitritalea halalkaliphila LW7.</title>
        <authorList>
            <person name="Jangir P.K."/>
            <person name="Singh A."/>
            <person name="Shivaji S."/>
            <person name="Sharma R."/>
        </authorList>
    </citation>
    <scope>NUCLEOTIDE SEQUENCE [LARGE SCALE GENOMIC DNA]</scope>
    <source>
        <strain evidence="4 5">LW7</strain>
    </source>
</reference>